<dbReference type="Proteomes" id="UP000245591">
    <property type="component" value="Unassembled WGS sequence"/>
</dbReference>
<dbReference type="EMBL" id="MBFU01000504">
    <property type="protein sequence ID" value="PVZ98842.1"/>
    <property type="molecule type" value="Genomic_DNA"/>
</dbReference>
<evidence type="ECO:0000313" key="4">
    <source>
        <dbReference type="Proteomes" id="UP000245591"/>
    </source>
</evidence>
<proteinExistence type="predicted"/>
<evidence type="ECO:0000259" key="2">
    <source>
        <dbReference type="Pfam" id="PF23036"/>
    </source>
</evidence>
<dbReference type="InterPro" id="IPR011990">
    <property type="entry name" value="TPR-like_helical_dom_sf"/>
</dbReference>
<reference evidence="3 4" key="1">
    <citation type="journal article" date="2018" name="MBio">
        <title>Comparative Genomics Reveals the Core Gene Toolbox for the Fungus-Insect Symbiosis.</title>
        <authorList>
            <person name="Wang Y."/>
            <person name="Stata M."/>
            <person name="Wang W."/>
            <person name="Stajich J.E."/>
            <person name="White M.M."/>
            <person name="Moncalvo J.M."/>
        </authorList>
    </citation>
    <scope>NUCLEOTIDE SEQUENCE [LARGE SCALE GENOMIC DNA]</scope>
    <source>
        <strain evidence="3 4">AUS-126-30</strain>
    </source>
</reference>
<protein>
    <recommendedName>
        <fullName evidence="2">TRAPPC10/Trs130 N-terminal domain-containing protein</fullName>
    </recommendedName>
</protein>
<dbReference type="GO" id="GO:0005829">
    <property type="term" value="C:cytosol"/>
    <property type="evidence" value="ECO:0007669"/>
    <property type="project" value="GOC"/>
</dbReference>
<dbReference type="SUPFAM" id="SSF48452">
    <property type="entry name" value="TPR-like"/>
    <property type="match status" value="1"/>
</dbReference>
<comment type="caution">
    <text evidence="3">The sequence shown here is derived from an EMBL/GenBank/DDBJ whole genome shotgun (WGS) entry which is preliminary data.</text>
</comment>
<name>A0A2U1J1I0_SMIAN</name>
<dbReference type="AlphaFoldDB" id="A0A2U1J1I0"/>
<feature type="domain" description="TRAPPC10/Trs130 N-terminal" evidence="2">
    <location>
        <begin position="9"/>
        <end position="306"/>
    </location>
</feature>
<dbReference type="GO" id="GO:0034498">
    <property type="term" value="P:early endosome to Golgi transport"/>
    <property type="evidence" value="ECO:0007669"/>
    <property type="project" value="TreeGrafter"/>
</dbReference>
<organism evidence="3 4">
    <name type="scientific">Smittium angustum</name>
    <dbReference type="NCBI Taxonomy" id="133377"/>
    <lineage>
        <taxon>Eukaryota</taxon>
        <taxon>Fungi</taxon>
        <taxon>Fungi incertae sedis</taxon>
        <taxon>Zoopagomycota</taxon>
        <taxon>Kickxellomycotina</taxon>
        <taxon>Harpellomycetes</taxon>
        <taxon>Harpellales</taxon>
        <taxon>Legeriomycetaceae</taxon>
        <taxon>Smittium</taxon>
    </lineage>
</organism>
<feature type="region of interest" description="Disordered" evidence="1">
    <location>
        <begin position="411"/>
        <end position="432"/>
    </location>
</feature>
<gene>
    <name evidence="3" type="ORF">BB558_005154</name>
</gene>
<dbReference type="GO" id="GO:1990071">
    <property type="term" value="C:TRAPPII protein complex"/>
    <property type="evidence" value="ECO:0007669"/>
    <property type="project" value="InterPro"/>
</dbReference>
<dbReference type="Pfam" id="PF23036">
    <property type="entry name" value="TRAPPC10_1st"/>
    <property type="match status" value="1"/>
</dbReference>
<dbReference type="PANTHER" id="PTHR13251">
    <property type="entry name" value="EPILEPSY HOLOPROSENCEPHALY CANDIDATE 1/TMEM1"/>
    <property type="match status" value="1"/>
</dbReference>
<dbReference type="InterPro" id="IPR056913">
    <property type="entry name" value="TRAPPC10/Trs130_N"/>
</dbReference>
<dbReference type="GO" id="GO:0006891">
    <property type="term" value="P:intra-Golgi vesicle-mediated transport"/>
    <property type="evidence" value="ECO:0007669"/>
    <property type="project" value="TreeGrafter"/>
</dbReference>
<evidence type="ECO:0000256" key="1">
    <source>
        <dbReference type="SAM" id="MobiDB-lite"/>
    </source>
</evidence>
<evidence type="ECO:0000313" key="3">
    <source>
        <dbReference type="EMBL" id="PVZ98842.1"/>
    </source>
</evidence>
<accession>A0A2U1J1I0</accession>
<keyword evidence="4" id="KW-1185">Reference proteome</keyword>
<sequence length="789" mass="91169">MDEIDFSLFLTYQDDFGYWPGLKPEFEKYTPLKSLVWKGLNGQQTRFVPELDIQFISFAESGKRELNPLGWQSRPFVNIFFVGNSADNDSYKSIVKPRIQTWINQVASLKNQEWLVVYVTTEDEHIKNNSKFINIRGTNLERIRTDFQAKKDISRVSLLKIDNNESWLELIAKLKDLIIITFENQARGFQTDARRMNSMRNMSGWNYCSFFIIKEGLAHLYICLGEYEEALKQYDELEATFHETLTTWFKGVGSNIETSDYIDLLQLPSKLYRQQILENKISVFDFREYLFSCQARLLVKMENIKEFMNRAQKYIKSLVQTLQDLDKSISDEFISAWTYSTCQNVVEICEGSTHQAIHDSAQTRSVAASKAHFLFESRRQLEFLGSLYNRLPENYSSMHMELEWKTYYDKPNSDRTDKDSENDNEEKETTPDAKTKNLILLEALKSDSRFDQIFSNISEQAYEYFEEAGKHRFANMLKRDVAHLHMCRKRYQKARIYLEQLLPQDGDDQGWIPFHTKLLVDLAECQQNLELWSAYLLTIQKLLTKKSDLTEEMISLCFDQLIKISAEKLTVGYELNMNPAFQIKSVYVDEKSGNIIALVESMIENEVMVDAFNLVLSCSNSNLKIKASITIDENFLNISSLEKNTEMNIVIEGIEKEFLQGPVLLETYLGWSGKDEKEEFDGLSIEKTLVELDPAVKVTLGTSVLPDSVLAEICITNSTRFPIRLTDVFSLESEIYTTEILVSNIVGLVLQHGQSYTTFVQVSEKKGTSSGEKPKNRLLNMGRAVETGW</sequence>
<dbReference type="PANTHER" id="PTHR13251:SF3">
    <property type="entry name" value="TRAFFICKING PROTEIN PARTICLE COMPLEX SUBUNIT 10"/>
    <property type="match status" value="1"/>
</dbReference>
<dbReference type="InterPro" id="IPR045126">
    <property type="entry name" value="TRAPPC10/Trs130"/>
</dbReference>